<organism evidence="4 5">
    <name type="scientific">Polypedilum vanderplanki</name>
    <name type="common">Sleeping chironomid midge</name>
    <dbReference type="NCBI Taxonomy" id="319348"/>
    <lineage>
        <taxon>Eukaryota</taxon>
        <taxon>Metazoa</taxon>
        <taxon>Ecdysozoa</taxon>
        <taxon>Arthropoda</taxon>
        <taxon>Hexapoda</taxon>
        <taxon>Insecta</taxon>
        <taxon>Pterygota</taxon>
        <taxon>Neoptera</taxon>
        <taxon>Endopterygota</taxon>
        <taxon>Diptera</taxon>
        <taxon>Nematocera</taxon>
        <taxon>Chironomoidea</taxon>
        <taxon>Chironomidae</taxon>
        <taxon>Chironominae</taxon>
        <taxon>Polypedilum</taxon>
        <taxon>Polypedilum</taxon>
    </lineage>
</organism>
<protein>
    <submittedName>
        <fullName evidence="4">Uncharacterized protein</fullName>
    </submittedName>
</protein>
<dbReference type="PROSITE" id="PS00233">
    <property type="entry name" value="CHIT_BIND_RR_1"/>
    <property type="match status" value="1"/>
</dbReference>
<proteinExistence type="predicted"/>
<feature type="compositionally biased region" description="Low complexity" evidence="3">
    <location>
        <begin position="133"/>
        <end position="146"/>
    </location>
</feature>
<comment type="caution">
    <text evidence="4">The sequence shown here is derived from an EMBL/GenBank/DDBJ whole genome shotgun (WGS) entry which is preliminary data.</text>
</comment>
<evidence type="ECO:0000256" key="3">
    <source>
        <dbReference type="SAM" id="MobiDB-lite"/>
    </source>
</evidence>
<name>A0A9J6BCH3_POLVA</name>
<dbReference type="InterPro" id="IPR031311">
    <property type="entry name" value="CHIT_BIND_RR_consensus"/>
</dbReference>
<feature type="region of interest" description="Disordered" evidence="3">
    <location>
        <begin position="133"/>
        <end position="166"/>
    </location>
</feature>
<dbReference type="EMBL" id="JADBJN010000004">
    <property type="protein sequence ID" value="KAG5667270.1"/>
    <property type="molecule type" value="Genomic_DNA"/>
</dbReference>
<dbReference type="OrthoDB" id="6352731at2759"/>
<dbReference type="GO" id="GO:0042302">
    <property type="term" value="F:structural constituent of cuticle"/>
    <property type="evidence" value="ECO:0007669"/>
    <property type="project" value="UniProtKB-UniRule"/>
</dbReference>
<evidence type="ECO:0000256" key="1">
    <source>
        <dbReference type="ARBA" id="ARBA00022460"/>
    </source>
</evidence>
<dbReference type="InterPro" id="IPR000618">
    <property type="entry name" value="Insect_cuticle"/>
</dbReference>
<reference evidence="4" key="1">
    <citation type="submission" date="2021-03" db="EMBL/GenBank/DDBJ databases">
        <title>Chromosome level genome of the anhydrobiotic midge Polypedilum vanderplanki.</title>
        <authorList>
            <person name="Yoshida Y."/>
            <person name="Kikawada T."/>
            <person name="Gusev O."/>
        </authorList>
    </citation>
    <scope>NUCLEOTIDE SEQUENCE</scope>
    <source>
        <strain evidence="4">NIAS01</strain>
        <tissue evidence="4">Whole body or cell culture</tissue>
    </source>
</reference>
<dbReference type="AlphaFoldDB" id="A0A9J6BCH3"/>
<evidence type="ECO:0000313" key="5">
    <source>
        <dbReference type="Proteomes" id="UP001107558"/>
    </source>
</evidence>
<evidence type="ECO:0000313" key="4">
    <source>
        <dbReference type="EMBL" id="KAG5667270.1"/>
    </source>
</evidence>
<dbReference type="Proteomes" id="UP001107558">
    <property type="component" value="Chromosome 4"/>
</dbReference>
<accession>A0A9J6BCH3</accession>
<gene>
    <name evidence="4" type="ORF">PVAND_015257</name>
</gene>
<dbReference type="PROSITE" id="PS51155">
    <property type="entry name" value="CHIT_BIND_RR_2"/>
    <property type="match status" value="1"/>
</dbReference>
<sequence length="181" mass="20163">MKTEVLILFFCVFCAFLNFNLCFPINKVELYRFNLKDENSTRKEVGYLIDGSLVVYGMYEFNGDDGFIHSTKFTADKNGYRAKVSQRPIGTPYIDNEVLEPGQEPIGEIETTEKSTTETIKIDTATTESSTIISSSSTEVSTTSEIPQVQETSSETTLSVIEESSTTISPYLYLPPNNSAN</sequence>
<keyword evidence="5" id="KW-1185">Reference proteome</keyword>
<evidence type="ECO:0000256" key="2">
    <source>
        <dbReference type="PROSITE-ProRule" id="PRU00497"/>
    </source>
</evidence>
<feature type="compositionally biased region" description="Polar residues" evidence="3">
    <location>
        <begin position="147"/>
        <end position="166"/>
    </location>
</feature>
<keyword evidence="1 2" id="KW-0193">Cuticle</keyword>
<dbReference type="Pfam" id="PF00379">
    <property type="entry name" value="Chitin_bind_4"/>
    <property type="match status" value="1"/>
</dbReference>